<dbReference type="EMBL" id="KB445569">
    <property type="protein sequence ID" value="EMD97510.1"/>
    <property type="molecule type" value="Genomic_DNA"/>
</dbReference>
<reference evidence="3" key="2">
    <citation type="journal article" date="2013" name="PLoS Genet.">
        <title>Comparative genome structure, secondary metabolite, and effector coding capacity across Cochliobolus pathogens.</title>
        <authorList>
            <person name="Condon B.J."/>
            <person name="Leng Y."/>
            <person name="Wu D."/>
            <person name="Bushley K.E."/>
            <person name="Ohm R.A."/>
            <person name="Otillar R."/>
            <person name="Martin J."/>
            <person name="Schackwitz W."/>
            <person name="Grimwood J."/>
            <person name="MohdZainudin N."/>
            <person name="Xue C."/>
            <person name="Wang R."/>
            <person name="Manning V.A."/>
            <person name="Dhillon B."/>
            <person name="Tu Z.J."/>
            <person name="Steffenson B.J."/>
            <person name="Salamov A."/>
            <person name="Sun H."/>
            <person name="Lowry S."/>
            <person name="LaButti K."/>
            <person name="Han J."/>
            <person name="Copeland A."/>
            <person name="Lindquist E."/>
            <person name="Barry K."/>
            <person name="Schmutz J."/>
            <person name="Baker S.E."/>
            <person name="Ciuffetti L.M."/>
            <person name="Grigoriev I.V."/>
            <person name="Zhong S."/>
            <person name="Turgeon B.G."/>
        </authorList>
    </citation>
    <scope>NUCLEOTIDE SEQUENCE [LARGE SCALE GENOMIC DNA]</scope>
    <source>
        <strain evidence="3">C5 / ATCC 48332 / race O</strain>
    </source>
</reference>
<evidence type="ECO:0000256" key="1">
    <source>
        <dbReference type="SAM" id="MobiDB-lite"/>
    </source>
</evidence>
<feature type="compositionally biased region" description="Basic residues" evidence="1">
    <location>
        <begin position="412"/>
        <end position="421"/>
    </location>
</feature>
<feature type="compositionally biased region" description="Low complexity" evidence="1">
    <location>
        <begin position="164"/>
        <end position="182"/>
    </location>
</feature>
<feature type="compositionally biased region" description="Basic residues" evidence="1">
    <location>
        <begin position="437"/>
        <end position="463"/>
    </location>
</feature>
<feature type="compositionally biased region" description="Basic residues" evidence="1">
    <location>
        <begin position="133"/>
        <end position="142"/>
    </location>
</feature>
<proteinExistence type="predicted"/>
<name>M2TJA6_COCH5</name>
<feature type="compositionally biased region" description="Basic and acidic residues" evidence="1">
    <location>
        <begin position="567"/>
        <end position="628"/>
    </location>
</feature>
<feature type="compositionally biased region" description="Basic and acidic residues" evidence="1">
    <location>
        <begin position="26"/>
        <end position="52"/>
    </location>
</feature>
<feature type="compositionally biased region" description="Acidic residues" evidence="1">
    <location>
        <begin position="268"/>
        <end position="277"/>
    </location>
</feature>
<sequence>MAPNGHLASGKKGTRKSRDAQSSSWMDKHGFEEYEAWKEANPDTRLPYDDWRRSNQHASGLSLYYTTLRIFEESDSSDENGQPVKAKPQPTKPRGQVGRPRKSAAMNGNGQPRSAGTATPSKPGNLEDSSPSAKKKRKARKKPLSEEIIASASDSDDAAKDPETSTPGAETATPAAPTITITMNSKRKTSTRKARKKPISEETISPEDELDDPMDITIDEVTKSTIASPLPVRSAPKFPVTAPVANPPKKSHILKLSTRKTPKKQELSEETVTEDVGEANASSQATPSTFGKGTQPRISIHTDATPKSNGDPDSATASPASTSAPGSTRRGLRTRKPAQQRPYYHDSQLFEDVAPGNVDVHDQETMSSPVVQSRRVSIASLSRNVDDALLASLDEEAMALLQEEAESEPTKPKHFKGKGRAWKKEGSDEDEDYSLAAKKKAAKAAKLKAKGQVPKKRGRPRKSGRSEELVGEDTDEDKENIKRKKPLPRKSALSEEIIQDSSDGGEEDKEDKEEKSIVEEGSVQTENTAEQEHNVEEQKKVEEDNGEKVEITEKEEVPVENMTIVEDEAKVGQEEEQKIEQEEQDKEVVTVETDARTEEDEKKVPEEKVAEEKKAEEVQKEDAKEQKEASVAPASPQDRSWTPEGLPNPILLPDDHAKDEPTAKIDDEQEIASPFRKS</sequence>
<evidence type="ECO:0000313" key="2">
    <source>
        <dbReference type="EMBL" id="EMD97510.1"/>
    </source>
</evidence>
<feature type="compositionally biased region" description="Polar residues" evidence="1">
    <location>
        <begin position="106"/>
        <end position="122"/>
    </location>
</feature>
<dbReference type="OMA" id="PYYHDSQ"/>
<feature type="compositionally biased region" description="Acidic residues" evidence="1">
    <location>
        <begin position="469"/>
        <end position="478"/>
    </location>
</feature>
<dbReference type="Proteomes" id="UP000016936">
    <property type="component" value="Unassembled WGS sequence"/>
</dbReference>
<feature type="compositionally biased region" description="Acidic residues" evidence="1">
    <location>
        <begin position="204"/>
        <end position="214"/>
    </location>
</feature>
<feature type="compositionally biased region" description="Basic and acidic residues" evidence="1">
    <location>
        <begin position="653"/>
        <end position="666"/>
    </location>
</feature>
<keyword evidence="3" id="KW-1185">Reference proteome</keyword>
<dbReference type="eggNOG" id="ENOG502T40G">
    <property type="taxonomic scope" value="Eukaryota"/>
</dbReference>
<feature type="compositionally biased region" description="Basic residues" evidence="1">
    <location>
        <begin position="185"/>
        <end position="197"/>
    </location>
</feature>
<feature type="region of interest" description="Disordered" evidence="1">
    <location>
        <begin position="73"/>
        <end position="214"/>
    </location>
</feature>
<feature type="region of interest" description="Disordered" evidence="1">
    <location>
        <begin position="230"/>
        <end position="370"/>
    </location>
</feature>
<dbReference type="AlphaFoldDB" id="M2TJA6"/>
<feature type="compositionally biased region" description="Basic and acidic residues" evidence="1">
    <location>
        <begin position="530"/>
        <end position="557"/>
    </location>
</feature>
<protein>
    <submittedName>
        <fullName evidence="2">Uncharacterized protein</fullName>
    </submittedName>
</protein>
<feature type="compositionally biased region" description="Low complexity" evidence="1">
    <location>
        <begin position="311"/>
        <end position="328"/>
    </location>
</feature>
<gene>
    <name evidence="2" type="ORF">COCHEDRAFT_1164520</name>
</gene>
<reference evidence="2 3" key="1">
    <citation type="journal article" date="2012" name="PLoS Pathog.">
        <title>Diverse lifestyles and strategies of plant pathogenesis encoded in the genomes of eighteen Dothideomycetes fungi.</title>
        <authorList>
            <person name="Ohm R.A."/>
            <person name="Feau N."/>
            <person name="Henrissat B."/>
            <person name="Schoch C.L."/>
            <person name="Horwitz B.A."/>
            <person name="Barry K.W."/>
            <person name="Condon B.J."/>
            <person name="Copeland A.C."/>
            <person name="Dhillon B."/>
            <person name="Glaser F."/>
            <person name="Hesse C.N."/>
            <person name="Kosti I."/>
            <person name="LaButti K."/>
            <person name="Lindquist E.A."/>
            <person name="Lucas S."/>
            <person name="Salamov A.A."/>
            <person name="Bradshaw R.E."/>
            <person name="Ciuffetti L."/>
            <person name="Hamelin R.C."/>
            <person name="Kema G.H.J."/>
            <person name="Lawrence C."/>
            <person name="Scott J.A."/>
            <person name="Spatafora J.W."/>
            <person name="Turgeon B.G."/>
            <person name="de Wit P.J.G.M."/>
            <person name="Zhong S."/>
            <person name="Goodwin S.B."/>
            <person name="Grigoriev I.V."/>
        </authorList>
    </citation>
    <scope>NUCLEOTIDE SEQUENCE [LARGE SCALE GENOMIC DNA]</scope>
    <source>
        <strain evidence="3">C5 / ATCC 48332 / race O</strain>
    </source>
</reference>
<dbReference type="HOGENOM" id="CLU_026012_0_0_1"/>
<feature type="region of interest" description="Disordered" evidence="1">
    <location>
        <begin position="402"/>
        <end position="678"/>
    </location>
</feature>
<feature type="compositionally biased region" description="Basic residues" evidence="1">
    <location>
        <begin position="249"/>
        <end position="262"/>
    </location>
</feature>
<feature type="region of interest" description="Disordered" evidence="1">
    <location>
        <begin position="1"/>
        <end position="52"/>
    </location>
</feature>
<organism evidence="2 3">
    <name type="scientific">Cochliobolus heterostrophus (strain C5 / ATCC 48332 / race O)</name>
    <name type="common">Southern corn leaf blight fungus</name>
    <name type="synonym">Bipolaris maydis</name>
    <dbReference type="NCBI Taxonomy" id="701091"/>
    <lineage>
        <taxon>Eukaryota</taxon>
        <taxon>Fungi</taxon>
        <taxon>Dikarya</taxon>
        <taxon>Ascomycota</taxon>
        <taxon>Pezizomycotina</taxon>
        <taxon>Dothideomycetes</taxon>
        <taxon>Pleosporomycetidae</taxon>
        <taxon>Pleosporales</taxon>
        <taxon>Pleosporineae</taxon>
        <taxon>Pleosporaceae</taxon>
        <taxon>Bipolaris</taxon>
    </lineage>
</organism>
<dbReference type="OrthoDB" id="3795696at2759"/>
<feature type="compositionally biased region" description="Polar residues" evidence="1">
    <location>
        <begin position="280"/>
        <end position="292"/>
    </location>
</feature>
<evidence type="ECO:0000313" key="3">
    <source>
        <dbReference type="Proteomes" id="UP000016936"/>
    </source>
</evidence>
<accession>M2TJA6</accession>